<accession>A0A7S3LCW8</accession>
<dbReference type="AlphaFoldDB" id="A0A7S3LCW8"/>
<protein>
    <submittedName>
        <fullName evidence="2">Uncharacterized protein</fullName>
    </submittedName>
</protein>
<dbReference type="EMBL" id="HBIM01021860">
    <property type="protein sequence ID" value="CAE0419430.1"/>
    <property type="molecule type" value="Transcribed_RNA"/>
</dbReference>
<feature type="compositionally biased region" description="Polar residues" evidence="1">
    <location>
        <begin position="79"/>
        <end position="91"/>
    </location>
</feature>
<evidence type="ECO:0000256" key="1">
    <source>
        <dbReference type="SAM" id="MobiDB-lite"/>
    </source>
</evidence>
<feature type="region of interest" description="Disordered" evidence="1">
    <location>
        <begin position="1"/>
        <end position="91"/>
    </location>
</feature>
<name>A0A7S3LCW8_9STRA</name>
<organism evidence="2">
    <name type="scientific">Amphora coffeiformis</name>
    <dbReference type="NCBI Taxonomy" id="265554"/>
    <lineage>
        <taxon>Eukaryota</taxon>
        <taxon>Sar</taxon>
        <taxon>Stramenopiles</taxon>
        <taxon>Ochrophyta</taxon>
        <taxon>Bacillariophyta</taxon>
        <taxon>Bacillariophyceae</taxon>
        <taxon>Bacillariophycidae</taxon>
        <taxon>Thalassiophysales</taxon>
        <taxon>Catenulaceae</taxon>
        <taxon>Amphora</taxon>
    </lineage>
</organism>
<reference evidence="2" key="1">
    <citation type="submission" date="2021-01" db="EMBL/GenBank/DDBJ databases">
        <authorList>
            <person name="Corre E."/>
            <person name="Pelletier E."/>
            <person name="Niang G."/>
            <person name="Scheremetjew M."/>
            <person name="Finn R."/>
            <person name="Kale V."/>
            <person name="Holt S."/>
            <person name="Cochrane G."/>
            <person name="Meng A."/>
            <person name="Brown T."/>
            <person name="Cohen L."/>
        </authorList>
    </citation>
    <scope>NUCLEOTIDE SEQUENCE</scope>
    <source>
        <strain evidence="2">CCMP127</strain>
    </source>
</reference>
<evidence type="ECO:0000313" key="2">
    <source>
        <dbReference type="EMBL" id="CAE0419430.1"/>
    </source>
</evidence>
<sequence>MVVTRRSTSPSLSEGSTISVPTSTASAAGKKVVFAATPNETEESSSMTSNKWRRRNFPKPPKKMFKGTSHIHFHKKAPSNKNKGSTESNDVVQRVKLMTGTLYIYKGRKAEFVRTK</sequence>
<proteinExistence type="predicted"/>
<gene>
    <name evidence="2" type="ORF">ACOF00016_LOCUS16271</name>
</gene>
<feature type="compositionally biased region" description="Polar residues" evidence="1">
    <location>
        <begin position="1"/>
        <end position="26"/>
    </location>
</feature>
<feature type="compositionally biased region" description="Basic residues" evidence="1">
    <location>
        <begin position="51"/>
        <end position="78"/>
    </location>
</feature>